<keyword evidence="2 5" id="KW-0547">Nucleotide-binding</keyword>
<evidence type="ECO:0000256" key="5">
    <source>
        <dbReference type="RuleBase" id="RU003651"/>
    </source>
</evidence>
<dbReference type="FunFam" id="3.40.50.300:FF:001494">
    <property type="entry name" value="Pachytene checkpoint component Pch2"/>
    <property type="match status" value="1"/>
</dbReference>
<dbReference type="Pfam" id="PF00004">
    <property type="entry name" value="AAA"/>
    <property type="match status" value="1"/>
</dbReference>
<dbReference type="GO" id="GO:0005694">
    <property type="term" value="C:chromosome"/>
    <property type="evidence" value="ECO:0007669"/>
    <property type="project" value="TreeGrafter"/>
</dbReference>
<gene>
    <name evidence="8" type="ORF">PCOS0759_LOCUS8095</name>
</gene>
<evidence type="ECO:0000313" key="8">
    <source>
        <dbReference type="EMBL" id="CAD9084841.1"/>
    </source>
</evidence>
<dbReference type="SUPFAM" id="SSF52540">
    <property type="entry name" value="P-loop containing nucleoside triphosphate hydrolases"/>
    <property type="match status" value="1"/>
</dbReference>
<feature type="domain" description="AAA+ ATPase" evidence="7">
    <location>
        <begin position="171"/>
        <end position="324"/>
    </location>
</feature>
<dbReference type="GO" id="GO:0005634">
    <property type="term" value="C:nucleus"/>
    <property type="evidence" value="ECO:0007669"/>
    <property type="project" value="TreeGrafter"/>
</dbReference>
<evidence type="ECO:0000256" key="1">
    <source>
        <dbReference type="ARBA" id="ARBA00007271"/>
    </source>
</evidence>
<dbReference type="EMBL" id="HBGD01009853">
    <property type="protein sequence ID" value="CAD9084841.1"/>
    <property type="molecule type" value="Transcribed_RNA"/>
</dbReference>
<dbReference type="GO" id="GO:0016887">
    <property type="term" value="F:ATP hydrolysis activity"/>
    <property type="evidence" value="ECO:0007669"/>
    <property type="project" value="InterPro"/>
</dbReference>
<dbReference type="InterPro" id="IPR027417">
    <property type="entry name" value="P-loop_NTPase"/>
</dbReference>
<evidence type="ECO:0000256" key="6">
    <source>
        <dbReference type="SAM" id="MobiDB-lite"/>
    </source>
</evidence>
<dbReference type="CDD" id="cd19508">
    <property type="entry name" value="RecA-like_Pch2-like"/>
    <property type="match status" value="1"/>
</dbReference>
<accession>A0A7S1KTF0</accession>
<evidence type="ECO:0000259" key="7">
    <source>
        <dbReference type="SMART" id="SM00382"/>
    </source>
</evidence>
<dbReference type="Pfam" id="PF23242">
    <property type="entry name" value="AAA_lid_TRIP13_C"/>
    <property type="match status" value="2"/>
</dbReference>
<dbReference type="SMART" id="SM00382">
    <property type="entry name" value="AAA"/>
    <property type="match status" value="1"/>
</dbReference>
<dbReference type="PANTHER" id="PTHR45991">
    <property type="entry name" value="PACHYTENE CHECKPOINT PROTEIN 2"/>
    <property type="match status" value="1"/>
</dbReference>
<dbReference type="InterPro" id="IPR003960">
    <property type="entry name" value="ATPase_AAA_CS"/>
</dbReference>
<organism evidence="8">
    <name type="scientific">Percolomonas cosmopolitus</name>
    <dbReference type="NCBI Taxonomy" id="63605"/>
    <lineage>
        <taxon>Eukaryota</taxon>
        <taxon>Discoba</taxon>
        <taxon>Heterolobosea</taxon>
        <taxon>Tetramitia</taxon>
        <taxon>Eutetramitia</taxon>
        <taxon>Percolomonadidae</taxon>
        <taxon>Percolomonas</taxon>
    </lineage>
</organism>
<feature type="region of interest" description="Disordered" evidence="6">
    <location>
        <begin position="354"/>
        <end position="404"/>
    </location>
</feature>
<protein>
    <recommendedName>
        <fullName evidence="7">AAA+ ATPase domain-containing protein</fullName>
    </recommendedName>
</protein>
<dbReference type="GO" id="GO:0051598">
    <property type="term" value="P:meiotic recombination checkpoint signaling"/>
    <property type="evidence" value="ECO:0007669"/>
    <property type="project" value="TreeGrafter"/>
</dbReference>
<dbReference type="PANTHER" id="PTHR45991:SF1">
    <property type="entry name" value="PACHYTENE CHECKPOINT PROTEIN 2 HOMOLOG"/>
    <property type="match status" value="1"/>
</dbReference>
<comment type="similarity">
    <text evidence="1">Belongs to the AAA ATPase family. PCH2 subfamily.</text>
</comment>
<evidence type="ECO:0000256" key="3">
    <source>
        <dbReference type="ARBA" id="ARBA00022840"/>
    </source>
</evidence>
<dbReference type="InterPro" id="IPR001270">
    <property type="entry name" value="ClpA/B"/>
</dbReference>
<dbReference type="GO" id="GO:0007131">
    <property type="term" value="P:reciprocal meiotic recombination"/>
    <property type="evidence" value="ECO:0007669"/>
    <property type="project" value="TreeGrafter"/>
</dbReference>
<sequence>MSKTLLHIEILLSKQQYFHLNSSQSQEHNLKNAFIHQFLQYLHSKFPIIPAREIPNEALKVSSEQESTDVALLSHIHRISTSNSKPLKFSQAQFKVYLYTLNDEEAYEEYAGDDEQVQACQQFMLPSKQFEHLWENLIYDANDELKLQLLRYVETTMLFSDCGINNKVIGWNRVCLFHGPPGTGKTTLSQALAQKLSIRMQHRYPHGGQLIEINAHSLFSKYFSESGKLVMKLFGRIREMIEDEDSFVCVLIDEVESLTAARKSALSGNEPSDSIRVVNAVLTQIDNLRQQKNVLIVCTSNITEAIDVAFVDRADIKQYIGLPSEHARYQILKSCVEELIRCKIVAPAQELPDYDDHVTSTSGTTQGDFANGAVSQGDVGTGGDTEDDDNQMVQDDNKDSCSAPLTHHGIREKLLQAAQLAQGLSGRSLRKIPFLAHSFYVNQPQVSVGEFLEALKKAVQAEQVRRSQMNEA</sequence>
<dbReference type="InterPro" id="IPR003593">
    <property type="entry name" value="AAA+_ATPase"/>
</dbReference>
<keyword evidence="3 5" id="KW-0067">ATP-binding</keyword>
<dbReference type="InterPro" id="IPR003959">
    <property type="entry name" value="ATPase_AAA_core"/>
</dbReference>
<dbReference type="InterPro" id="IPR044539">
    <property type="entry name" value="Pch2-like"/>
</dbReference>
<feature type="compositionally biased region" description="Polar residues" evidence="6">
    <location>
        <begin position="359"/>
        <end position="368"/>
    </location>
</feature>
<dbReference type="GO" id="GO:0005524">
    <property type="term" value="F:ATP binding"/>
    <property type="evidence" value="ECO:0007669"/>
    <property type="project" value="UniProtKB-KW"/>
</dbReference>
<dbReference type="PROSITE" id="PS00674">
    <property type="entry name" value="AAA"/>
    <property type="match status" value="1"/>
</dbReference>
<proteinExistence type="inferred from homology"/>
<evidence type="ECO:0000256" key="2">
    <source>
        <dbReference type="ARBA" id="ARBA00022741"/>
    </source>
</evidence>
<evidence type="ECO:0000256" key="4">
    <source>
        <dbReference type="ARBA" id="ARBA00023254"/>
    </source>
</evidence>
<dbReference type="AlphaFoldDB" id="A0A7S1KTF0"/>
<name>A0A7S1KTF0_9EUKA</name>
<reference evidence="8" key="1">
    <citation type="submission" date="2021-01" db="EMBL/GenBank/DDBJ databases">
        <authorList>
            <person name="Corre E."/>
            <person name="Pelletier E."/>
            <person name="Niang G."/>
            <person name="Scheremetjew M."/>
            <person name="Finn R."/>
            <person name="Kale V."/>
            <person name="Holt S."/>
            <person name="Cochrane G."/>
            <person name="Meng A."/>
            <person name="Brown T."/>
            <person name="Cohen L."/>
        </authorList>
    </citation>
    <scope>NUCLEOTIDE SEQUENCE</scope>
    <source>
        <strain evidence="8">WS</strain>
    </source>
</reference>
<dbReference type="PRINTS" id="PR00300">
    <property type="entry name" value="CLPPROTEASEA"/>
</dbReference>
<dbReference type="Gene3D" id="3.40.50.300">
    <property type="entry name" value="P-loop containing nucleotide triphosphate hydrolases"/>
    <property type="match status" value="1"/>
</dbReference>
<keyword evidence="4" id="KW-0469">Meiosis</keyword>
<dbReference type="InterPro" id="IPR058249">
    <property type="entry name" value="Pch2_C"/>
</dbReference>